<dbReference type="AlphaFoldDB" id="A0ABD3PXJ5"/>
<evidence type="ECO:0000313" key="2">
    <source>
        <dbReference type="Proteomes" id="UP001530400"/>
    </source>
</evidence>
<name>A0ABD3PXJ5_9STRA</name>
<evidence type="ECO:0000313" key="1">
    <source>
        <dbReference type="EMBL" id="KAL3792747.1"/>
    </source>
</evidence>
<reference evidence="1 2" key="1">
    <citation type="submission" date="2024-10" db="EMBL/GenBank/DDBJ databases">
        <title>Updated reference genomes for cyclostephanoid diatoms.</title>
        <authorList>
            <person name="Roberts W.R."/>
            <person name="Alverson A.J."/>
        </authorList>
    </citation>
    <scope>NUCLEOTIDE SEQUENCE [LARGE SCALE GENOMIC DNA]</scope>
    <source>
        <strain evidence="1 2">AJA010-31</strain>
    </source>
</reference>
<sequence>MVCMGSEVVNLWWWRVRSPQKKMINIRATTWTNQTAQNIKSHLLEQSLGAATDARAKGSPIDSVKRTLNLFEHSSIPWVSLDDLVFLIDERPIYGLAFGNERHIYGLELNVGFFSYIANRLDIIRRSTSTSAFAPALDGAVGGSVCIHHLGWDRDGSSSIRQRIICHERIDDEVHDATGKRWRRRHF</sequence>
<dbReference type="Proteomes" id="UP001530400">
    <property type="component" value="Unassembled WGS sequence"/>
</dbReference>
<comment type="caution">
    <text evidence="1">The sequence shown here is derived from an EMBL/GenBank/DDBJ whole genome shotgun (WGS) entry which is preliminary data.</text>
</comment>
<organism evidence="1 2">
    <name type="scientific">Cyclotella atomus</name>
    <dbReference type="NCBI Taxonomy" id="382360"/>
    <lineage>
        <taxon>Eukaryota</taxon>
        <taxon>Sar</taxon>
        <taxon>Stramenopiles</taxon>
        <taxon>Ochrophyta</taxon>
        <taxon>Bacillariophyta</taxon>
        <taxon>Coscinodiscophyceae</taxon>
        <taxon>Thalassiosirophycidae</taxon>
        <taxon>Stephanodiscales</taxon>
        <taxon>Stephanodiscaceae</taxon>
        <taxon>Cyclotella</taxon>
    </lineage>
</organism>
<accession>A0ABD3PXJ5</accession>
<dbReference type="EMBL" id="JALLPJ020000421">
    <property type="protein sequence ID" value="KAL3792747.1"/>
    <property type="molecule type" value="Genomic_DNA"/>
</dbReference>
<protein>
    <submittedName>
        <fullName evidence="1">Uncharacterized protein</fullName>
    </submittedName>
</protein>
<proteinExistence type="predicted"/>
<keyword evidence="2" id="KW-1185">Reference proteome</keyword>
<gene>
    <name evidence="1" type="ORF">ACHAWO_002352</name>
</gene>